<dbReference type="Gene3D" id="3.40.50.620">
    <property type="entry name" value="HUPs"/>
    <property type="match status" value="2"/>
</dbReference>
<dbReference type="Pfam" id="PF00582">
    <property type="entry name" value="Usp"/>
    <property type="match status" value="2"/>
</dbReference>
<dbReference type="EMBL" id="CP001874">
    <property type="protein sequence ID" value="ADG88361.1"/>
    <property type="molecule type" value="Genomic_DNA"/>
</dbReference>
<dbReference type="AlphaFoldDB" id="D6YAZ4"/>
<dbReference type="Proteomes" id="UP000006640">
    <property type="component" value="Chromosome"/>
</dbReference>
<dbReference type="OrthoDB" id="9816117at2"/>
<dbReference type="InterPro" id="IPR006016">
    <property type="entry name" value="UspA"/>
</dbReference>
<accession>D6YAZ4</accession>
<comment type="similarity">
    <text evidence="1">Belongs to the universal stress protein A family.</text>
</comment>
<keyword evidence="4" id="KW-1185">Reference proteome</keyword>
<proteinExistence type="inferred from homology"/>
<evidence type="ECO:0000259" key="2">
    <source>
        <dbReference type="Pfam" id="PF00582"/>
    </source>
</evidence>
<evidence type="ECO:0000313" key="3">
    <source>
        <dbReference type="EMBL" id="ADG88361.1"/>
    </source>
</evidence>
<dbReference type="SUPFAM" id="SSF52402">
    <property type="entry name" value="Adenine nucleotide alpha hydrolases-like"/>
    <property type="match status" value="2"/>
</dbReference>
<dbReference type="STRING" id="469371.Tbis_1647"/>
<dbReference type="PANTHER" id="PTHR46553">
    <property type="entry name" value="ADENINE NUCLEOTIDE ALPHA HYDROLASES-LIKE SUPERFAMILY PROTEIN"/>
    <property type="match status" value="1"/>
</dbReference>
<gene>
    <name evidence="3" type="ordered locus">Tbis_1647</name>
</gene>
<feature type="domain" description="UspA" evidence="2">
    <location>
        <begin position="147"/>
        <end position="282"/>
    </location>
</feature>
<reference evidence="3 4" key="1">
    <citation type="submission" date="2010-01" db="EMBL/GenBank/DDBJ databases">
        <title>The complete genome of Thermobispora bispora DSM 43833.</title>
        <authorList>
            <consortium name="US DOE Joint Genome Institute (JGI-PGF)"/>
            <person name="Lucas S."/>
            <person name="Copeland A."/>
            <person name="Lapidus A."/>
            <person name="Glavina del Rio T."/>
            <person name="Dalin E."/>
            <person name="Tice H."/>
            <person name="Bruce D."/>
            <person name="Goodwin L."/>
            <person name="Pitluck S."/>
            <person name="Kyrpides N."/>
            <person name="Mavromatis K."/>
            <person name="Ivanova N."/>
            <person name="Mikhailova N."/>
            <person name="Chertkov O."/>
            <person name="Brettin T."/>
            <person name="Detter J.C."/>
            <person name="Han C."/>
            <person name="Larimer F."/>
            <person name="Land M."/>
            <person name="Hauser L."/>
            <person name="Markowitz V."/>
            <person name="Cheng J.-F."/>
            <person name="Hugenholtz P."/>
            <person name="Woyke T."/>
            <person name="Wu D."/>
            <person name="Jando M."/>
            <person name="Schneider S."/>
            <person name="Klenk H.-P."/>
            <person name="Eisen J.A."/>
        </authorList>
    </citation>
    <scope>NUCLEOTIDE SEQUENCE [LARGE SCALE GENOMIC DNA]</scope>
    <source>
        <strain evidence="4">ATCC 19993 / DSM 43833 / CBS 139.67 / JCM 10125 / KCTC 9307 / NBRC 14880 / R51</strain>
    </source>
</reference>
<protein>
    <submittedName>
        <fullName evidence="3">UspA domain protein</fullName>
    </submittedName>
</protein>
<organism evidence="3 4">
    <name type="scientific">Thermobispora bispora (strain ATCC 19993 / DSM 43833 / CBS 139.67 / JCM 10125 / KCTC 9307 / NBRC 14880 / R51)</name>
    <dbReference type="NCBI Taxonomy" id="469371"/>
    <lineage>
        <taxon>Bacteria</taxon>
        <taxon>Bacillati</taxon>
        <taxon>Actinomycetota</taxon>
        <taxon>Actinomycetes</taxon>
        <taxon>Streptosporangiales</taxon>
        <taxon>Streptosporangiaceae</taxon>
        <taxon>Thermobispora</taxon>
    </lineage>
</organism>
<name>D6YAZ4_THEBD</name>
<dbReference type="HOGENOM" id="CLU_049301_2_3_11"/>
<dbReference type="eggNOG" id="COG0589">
    <property type="taxonomic scope" value="Bacteria"/>
</dbReference>
<dbReference type="RefSeq" id="WP_013131894.1">
    <property type="nucleotide sequence ID" value="NC_014165.1"/>
</dbReference>
<dbReference type="PRINTS" id="PR01438">
    <property type="entry name" value="UNVRSLSTRESS"/>
</dbReference>
<dbReference type="InterPro" id="IPR006015">
    <property type="entry name" value="Universal_stress_UspA"/>
</dbReference>
<dbReference type="InterPro" id="IPR014729">
    <property type="entry name" value="Rossmann-like_a/b/a_fold"/>
</dbReference>
<evidence type="ECO:0000313" key="4">
    <source>
        <dbReference type="Proteomes" id="UP000006640"/>
    </source>
</evidence>
<dbReference type="PANTHER" id="PTHR46553:SF3">
    <property type="entry name" value="ADENINE NUCLEOTIDE ALPHA HYDROLASES-LIKE SUPERFAMILY PROTEIN"/>
    <property type="match status" value="1"/>
</dbReference>
<evidence type="ECO:0000256" key="1">
    <source>
        <dbReference type="ARBA" id="ARBA00008791"/>
    </source>
</evidence>
<sequence length="287" mass="29455">MILVGVDGSRAGLEAAAWAAKEAVLHRVPLRVVNAVPKWVCSPTLSGRYAAIAAWMREGADMVLAAAADRARSEAPEVEVSTSILPGDPRTALIEAAKGARMLVVGNHGLGGFRGLLVGSVAHAVAGHAPCDVVVVREAPRQVHGEVVVGVDGSEQGGAALDFAFAEAALRGARVRAVHAWTAIDGSGGLLPEPDGDGSGGDPGEIGLVKQAIAERRRRHPDVEVVEEIVQGHPVAVLRQESATADLLVVGSRGRGGFAGLVLGSVSQGMLHQAACPLAVIRTPQRA</sequence>
<dbReference type="KEGG" id="tbi:Tbis_1647"/>
<feature type="domain" description="UspA" evidence="2">
    <location>
        <begin position="2"/>
        <end position="137"/>
    </location>
</feature>